<feature type="compositionally biased region" description="Polar residues" evidence="1">
    <location>
        <begin position="245"/>
        <end position="265"/>
    </location>
</feature>
<reference evidence="2 3" key="1">
    <citation type="submission" date="2016-07" db="EMBL/GenBank/DDBJ databases">
        <title>Pervasive Adenine N6-methylation of Active Genes in Fungi.</title>
        <authorList>
            <consortium name="DOE Joint Genome Institute"/>
            <person name="Mondo S.J."/>
            <person name="Dannebaum R.O."/>
            <person name="Kuo R.C."/>
            <person name="Labutti K."/>
            <person name="Haridas S."/>
            <person name="Kuo A."/>
            <person name="Salamov A."/>
            <person name="Ahrendt S.R."/>
            <person name="Lipzen A."/>
            <person name="Sullivan W."/>
            <person name="Andreopoulos W.B."/>
            <person name="Clum A."/>
            <person name="Lindquist E."/>
            <person name="Daum C."/>
            <person name="Ramamoorthy G.K."/>
            <person name="Gryganskyi A."/>
            <person name="Culley D."/>
            <person name="Magnuson J.K."/>
            <person name="James T.Y."/>
            <person name="O'Malley M.A."/>
            <person name="Stajich J.E."/>
            <person name="Spatafora J.W."/>
            <person name="Visel A."/>
            <person name="Grigoriev I.V."/>
        </authorList>
    </citation>
    <scope>NUCLEOTIDE SEQUENCE [LARGE SCALE GENOMIC DNA]</scope>
    <source>
        <strain evidence="2 3">68-887.2</strain>
    </source>
</reference>
<feature type="region of interest" description="Disordered" evidence="1">
    <location>
        <begin position="159"/>
        <end position="318"/>
    </location>
</feature>
<feature type="compositionally biased region" description="Polar residues" evidence="1">
    <location>
        <begin position="173"/>
        <end position="199"/>
    </location>
</feature>
<dbReference type="EMBL" id="MCFC01000034">
    <property type="protein sequence ID" value="ORY28023.1"/>
    <property type="molecule type" value="Genomic_DNA"/>
</dbReference>
<feature type="compositionally biased region" description="Basic and acidic residues" evidence="1">
    <location>
        <begin position="630"/>
        <end position="643"/>
    </location>
</feature>
<dbReference type="OrthoDB" id="3259825at2759"/>
<feature type="compositionally biased region" description="Low complexity" evidence="1">
    <location>
        <begin position="58"/>
        <end position="68"/>
    </location>
</feature>
<dbReference type="STRING" id="71784.A0A1Y2AZN1"/>
<feature type="compositionally biased region" description="Polar residues" evidence="1">
    <location>
        <begin position="1260"/>
        <end position="1269"/>
    </location>
</feature>
<feature type="compositionally biased region" description="Polar residues" evidence="1">
    <location>
        <begin position="892"/>
        <end position="916"/>
    </location>
</feature>
<feature type="region of interest" description="Disordered" evidence="1">
    <location>
        <begin position="445"/>
        <end position="497"/>
    </location>
</feature>
<feature type="compositionally biased region" description="Polar residues" evidence="1">
    <location>
        <begin position="45"/>
        <end position="57"/>
    </location>
</feature>
<feature type="region of interest" description="Disordered" evidence="1">
    <location>
        <begin position="34"/>
        <end position="70"/>
    </location>
</feature>
<feature type="compositionally biased region" description="Polar residues" evidence="1">
    <location>
        <begin position="975"/>
        <end position="986"/>
    </location>
</feature>
<feature type="region of interest" description="Disordered" evidence="1">
    <location>
        <begin position="935"/>
        <end position="954"/>
    </location>
</feature>
<feature type="compositionally biased region" description="Basic and acidic residues" evidence="1">
    <location>
        <begin position="942"/>
        <end position="954"/>
    </location>
</feature>
<feature type="region of interest" description="Disordered" evidence="1">
    <location>
        <begin position="1034"/>
        <end position="1066"/>
    </location>
</feature>
<organism evidence="2 3">
    <name type="scientific">Naematelia encephala</name>
    <dbReference type="NCBI Taxonomy" id="71784"/>
    <lineage>
        <taxon>Eukaryota</taxon>
        <taxon>Fungi</taxon>
        <taxon>Dikarya</taxon>
        <taxon>Basidiomycota</taxon>
        <taxon>Agaricomycotina</taxon>
        <taxon>Tremellomycetes</taxon>
        <taxon>Tremellales</taxon>
        <taxon>Naemateliaceae</taxon>
        <taxon>Naematelia</taxon>
    </lineage>
</organism>
<proteinExistence type="predicted"/>
<sequence length="1303" mass="139784">MGHISSSHVDIFLFLQNLWAGRVERYQGQLAPLSGVPPGHAYHARSQSTPKTSQREGTTTPTSSATPAWSPLHRVGHELLPQPPLSSSLPTPTSAVFENPMLRTAKRQSRLAGMSPSQMKRISAALVEIGGKLQQDPSPTTMTFEAQHAEDEEVLESVEYHHKRRPSEAKSDASGTSGSTAFPFTVSPTGSHAATSNIEPPSPSRLPPSPRSHNLLAHIEPENRPIITPPVFTERPGIPRPILTPSRTQPLRRTPSETGSHTPLSPDQPVYIPGQPRPIRLMHRSEGSMSSRSATPTQSGSSPNFQGVHHGRSDSASSLLVQPVVPSRNTSLNESHPATLTAPYLQGPLDAQSVRVQPELQSTGRFESFLGAPTHTPSETIQEAEESSDTELTTLPETKLVQGWNTMAQTTRNSNHNAEGEDRSLGWDLGIDSQVASQEGAIEGSIDTSSSLHAEPGHRRQVHKRDSSSSFSSTFEDYGSEEGAWHEGLNDSQPTSLDTNVNTAVDLFDALRKLSGMGGEELAILQRKLVDKAKSERRELRALDESPFLPVSPTLPSNELSHFTRGPSPPPVRALSPPPTAWRHPDVFQRLSSDPVKPPVSLESVGRPVEAQSVQAKSPPSVSTANGTPSDDHISTPHSERPVRQTPRRTQTAPEDDPEVRRDFEARIAAATAALNRTPSISQGAKMERKFSKRGGPLVISGPKLMSSSANLPASPLSPPVIDPDINRALDKASGGKRSRWKKLGFRKGSSITGTKDFGSPTASPPLPSASSSKLEAPIALNSKGQLKAKVELDSFKFPSAAKASGDVQTLPSPPDTAKPIAVPTQIESLHRNVAPERASTPHEQSSQTPVSAHARTKSEDSTMSKFIEAGRALGLKDAHLNEMLKHPSPLMNRSGTPGSSKSNDSTVPTSISSPNVGPASVAPSVEHHIKGLFRSLSKKGNPPERSIETTAIPEDRNRVVRRTLLVPTIPLPMATQTSPAISNSPDRPAGQRKLSIKRKPINLTPQDQELVSSSPTGQRNFSDVASIKSTEERNPGLGLLQPSPSVPSHRASDVRSVDLSSNGGSLYDLYQDTGDEADRGEEVLDSPSKEDVSVAAAPGLEICELEDGRMVWSVVDGLRAPVGDDDLSTTHSRNESLTSDPGLLNQRDSVDGLDIWGKGRGVAALKFRHRDRNQPDVRPPTNVYFASHADMAELIDQISGQDVGGARGRIDVLPSENPAFEDAPSPRRSPSVATRMPSTTVPAAGFSPKRQLFFRQQGINSSQPHSPTAASFASSGSGLSGKTVEDRLQALLDRLKDGGPAI</sequence>
<feature type="compositionally biased region" description="Pro residues" evidence="1">
    <location>
        <begin position="200"/>
        <end position="210"/>
    </location>
</feature>
<comment type="caution">
    <text evidence="2">The sequence shown here is derived from an EMBL/GenBank/DDBJ whole genome shotgun (WGS) entry which is preliminary data.</text>
</comment>
<feature type="region of interest" description="Disordered" evidence="1">
    <location>
        <begin position="1260"/>
        <end position="1281"/>
    </location>
</feature>
<feature type="region of interest" description="Disordered" evidence="1">
    <location>
        <begin position="802"/>
        <end position="863"/>
    </location>
</feature>
<evidence type="ECO:0000256" key="1">
    <source>
        <dbReference type="SAM" id="MobiDB-lite"/>
    </source>
</evidence>
<feature type="compositionally biased region" description="Polar residues" evidence="1">
    <location>
        <begin position="842"/>
        <end position="851"/>
    </location>
</feature>
<feature type="compositionally biased region" description="Polar residues" evidence="1">
    <location>
        <begin position="287"/>
        <end position="305"/>
    </location>
</feature>
<accession>A0A1Y2AZN1</accession>
<feature type="region of interest" description="Disordered" evidence="1">
    <location>
        <begin position="76"/>
        <end position="95"/>
    </location>
</feature>
<evidence type="ECO:0000313" key="3">
    <source>
        <dbReference type="Proteomes" id="UP000193986"/>
    </source>
</evidence>
<feature type="compositionally biased region" description="Basic residues" evidence="1">
    <location>
        <begin position="735"/>
        <end position="746"/>
    </location>
</feature>
<name>A0A1Y2AZN1_9TREE</name>
<feature type="compositionally biased region" description="Low complexity" evidence="1">
    <location>
        <begin position="1270"/>
        <end position="1281"/>
    </location>
</feature>
<protein>
    <submittedName>
        <fullName evidence="2">Uncharacterized protein</fullName>
    </submittedName>
</protein>
<dbReference type="Proteomes" id="UP000193986">
    <property type="component" value="Unassembled WGS sequence"/>
</dbReference>
<feature type="compositionally biased region" description="Low complexity" evidence="1">
    <location>
        <begin position="85"/>
        <end position="94"/>
    </location>
</feature>
<feature type="region of interest" description="Disordered" evidence="1">
    <location>
        <begin position="973"/>
        <end position="1022"/>
    </location>
</feature>
<feature type="compositionally biased region" description="Pro residues" evidence="1">
    <location>
        <begin position="567"/>
        <end position="580"/>
    </location>
</feature>
<feature type="region of interest" description="Disordered" evidence="1">
    <location>
        <begin position="1216"/>
        <end position="1245"/>
    </location>
</feature>
<evidence type="ECO:0000313" key="2">
    <source>
        <dbReference type="EMBL" id="ORY28023.1"/>
    </source>
</evidence>
<dbReference type="InParanoid" id="A0A1Y2AZN1"/>
<gene>
    <name evidence="2" type="ORF">BCR39DRAFT_213242</name>
</gene>
<keyword evidence="3" id="KW-1185">Reference proteome</keyword>
<feature type="region of interest" description="Disordered" evidence="1">
    <location>
        <begin position="887"/>
        <end position="923"/>
    </location>
</feature>
<feature type="region of interest" description="Disordered" evidence="1">
    <location>
        <begin position="1123"/>
        <end position="1146"/>
    </location>
</feature>
<feature type="compositionally biased region" description="Polar residues" evidence="1">
    <location>
        <begin position="1004"/>
        <end position="1022"/>
    </location>
</feature>
<feature type="compositionally biased region" description="Polar residues" evidence="1">
    <location>
        <begin position="1130"/>
        <end position="1140"/>
    </location>
</feature>
<feature type="compositionally biased region" description="Polar residues" evidence="1">
    <location>
        <begin position="612"/>
        <end position="629"/>
    </location>
</feature>
<feature type="region of interest" description="Disordered" evidence="1">
    <location>
        <begin position="538"/>
        <end position="775"/>
    </location>
</feature>